<evidence type="ECO:0000256" key="5">
    <source>
        <dbReference type="ARBA" id="ARBA00023034"/>
    </source>
</evidence>
<dbReference type="PANTHER" id="PTHR23249">
    <property type="entry name" value="TRAFFICKING PROTEIN PARTICLE COMPLEX SUBUNIT"/>
    <property type="match status" value="1"/>
</dbReference>
<gene>
    <name evidence="8" type="ORF">BB558_000227</name>
</gene>
<comment type="subcellular location">
    <subcellularLocation>
        <location evidence="7">Endoplasmic reticulum</location>
    </subcellularLocation>
    <subcellularLocation>
        <location evidence="7">Golgi apparatus</location>
        <location evidence="7">cis-Golgi network</location>
    </subcellularLocation>
    <subcellularLocation>
        <location evidence="1">Golgi apparatus</location>
    </subcellularLocation>
</comment>
<dbReference type="Proteomes" id="UP000245591">
    <property type="component" value="Unassembled WGS sequence"/>
</dbReference>
<keyword evidence="3 7" id="KW-0256">Endoplasmic reticulum</keyword>
<dbReference type="SUPFAM" id="SSF64356">
    <property type="entry name" value="SNARE-like"/>
    <property type="match status" value="1"/>
</dbReference>
<evidence type="ECO:0000256" key="3">
    <source>
        <dbReference type="ARBA" id="ARBA00022824"/>
    </source>
</evidence>
<keyword evidence="4 7" id="KW-0931">ER-Golgi transport</keyword>
<evidence type="ECO:0000256" key="1">
    <source>
        <dbReference type="ARBA" id="ARBA00004555"/>
    </source>
</evidence>
<name>A0A2U1JET2_SMIAN</name>
<evidence type="ECO:0000313" key="9">
    <source>
        <dbReference type="Proteomes" id="UP000245591"/>
    </source>
</evidence>
<dbReference type="SMART" id="SM01399">
    <property type="entry name" value="Sybindin"/>
    <property type="match status" value="1"/>
</dbReference>
<proteinExistence type="inferred from homology"/>
<evidence type="ECO:0000256" key="7">
    <source>
        <dbReference type="RuleBase" id="RU366065"/>
    </source>
</evidence>
<dbReference type="GO" id="GO:0005783">
    <property type="term" value="C:endoplasmic reticulum"/>
    <property type="evidence" value="ECO:0007669"/>
    <property type="project" value="UniProtKB-SubCell"/>
</dbReference>
<dbReference type="InterPro" id="IPR007233">
    <property type="entry name" value="TRAPPC"/>
</dbReference>
<comment type="similarity">
    <text evidence="6">Belongs to the TRAPP small subunits family. TRAPPC4 subfamily.</text>
</comment>
<keyword evidence="9" id="KW-1185">Reference proteome</keyword>
<dbReference type="GO" id="GO:0005794">
    <property type="term" value="C:Golgi apparatus"/>
    <property type="evidence" value="ECO:0007669"/>
    <property type="project" value="UniProtKB-SubCell"/>
</dbReference>
<dbReference type="EMBL" id="MBFU01000011">
    <property type="protein sequence ID" value="PWA03545.1"/>
    <property type="molecule type" value="Genomic_DNA"/>
</dbReference>
<dbReference type="InterPro" id="IPR011012">
    <property type="entry name" value="Longin-like_dom_sf"/>
</dbReference>
<evidence type="ECO:0000313" key="8">
    <source>
        <dbReference type="EMBL" id="PWA03545.1"/>
    </source>
</evidence>
<dbReference type="GO" id="GO:0006888">
    <property type="term" value="P:endoplasmic reticulum to Golgi vesicle-mediated transport"/>
    <property type="evidence" value="ECO:0007669"/>
    <property type="project" value="UniProtKB-UniRule"/>
</dbReference>
<dbReference type="Gene3D" id="3.30.450.70">
    <property type="match status" value="1"/>
</dbReference>
<evidence type="ECO:0000256" key="4">
    <source>
        <dbReference type="ARBA" id="ARBA00022892"/>
    </source>
</evidence>
<keyword evidence="5 7" id="KW-0333">Golgi apparatus</keyword>
<dbReference type="Pfam" id="PF04099">
    <property type="entry name" value="Sybindin"/>
    <property type="match status" value="1"/>
</dbReference>
<evidence type="ECO:0000256" key="2">
    <source>
        <dbReference type="ARBA" id="ARBA00022448"/>
    </source>
</evidence>
<organism evidence="8 9">
    <name type="scientific">Smittium angustum</name>
    <dbReference type="NCBI Taxonomy" id="133377"/>
    <lineage>
        <taxon>Eukaryota</taxon>
        <taxon>Fungi</taxon>
        <taxon>Fungi incertae sedis</taxon>
        <taxon>Zoopagomycota</taxon>
        <taxon>Kickxellomycotina</taxon>
        <taxon>Harpellomycetes</taxon>
        <taxon>Harpellales</taxon>
        <taxon>Legeriomycetaceae</taxon>
        <taxon>Smittium</taxon>
    </lineage>
</organism>
<reference evidence="8 9" key="1">
    <citation type="journal article" date="2018" name="MBio">
        <title>Comparative Genomics Reveals the Core Gene Toolbox for the Fungus-Insect Symbiosis.</title>
        <authorList>
            <person name="Wang Y."/>
            <person name="Stata M."/>
            <person name="Wang W."/>
            <person name="Stajich J.E."/>
            <person name="White M.M."/>
            <person name="Moncalvo J.M."/>
        </authorList>
    </citation>
    <scope>NUCLEOTIDE SEQUENCE [LARGE SCALE GENOMIC DNA]</scope>
    <source>
        <strain evidence="8 9">AUS-126-30</strain>
    </source>
</reference>
<accession>A0A2U1JET2</accession>
<dbReference type="PANTHER" id="PTHR23249:SF15">
    <property type="entry name" value="TRAFFICKING PROTEIN PARTICLE COMPLEX SUBUNIT 4"/>
    <property type="match status" value="1"/>
</dbReference>
<protein>
    <recommendedName>
        <fullName evidence="7">Trafficking protein particle complex subunit</fullName>
    </recommendedName>
</protein>
<comment type="subunit">
    <text evidence="7">Part of the multisubunit transport protein particle (TRAPP) complex.</text>
</comment>
<comment type="caution">
    <text evidence="8">The sequence shown here is derived from an EMBL/GenBank/DDBJ whole genome shotgun (WGS) entry which is preliminary data.</text>
</comment>
<sequence>MIFSLYIINKAGGLVYNKTFSEGLTNLNSNEALILAGTFHGIHAITARIAPASSIKDGSSPGGIELIEANDTLLYCFQTPTGVMFILVVDPDQTNAEILLLKIYELYSDYVLKNPFHTPDMPIRSEMFDINLRNLIRAN</sequence>
<keyword evidence="2 7" id="KW-0813">Transport</keyword>
<evidence type="ECO:0000256" key="6">
    <source>
        <dbReference type="ARBA" id="ARBA00038179"/>
    </source>
</evidence>
<dbReference type="FunFam" id="3.30.450.70:FF:000007">
    <property type="entry name" value="Putative sybindin-like family protein"/>
    <property type="match status" value="1"/>
</dbReference>
<dbReference type="GO" id="GO:0030008">
    <property type="term" value="C:TRAPP complex"/>
    <property type="evidence" value="ECO:0007669"/>
    <property type="project" value="UniProtKB-UniRule"/>
</dbReference>
<dbReference type="AlphaFoldDB" id="A0A2U1JET2"/>
<dbReference type="CDD" id="cd14856">
    <property type="entry name" value="TRAPPC4_synbindin"/>
    <property type="match status" value="1"/>
</dbReference>